<comment type="caution">
    <text evidence="12">Lacks conserved residue(s) required for the propagation of feature annotation.</text>
</comment>
<dbReference type="Gene3D" id="3.10.450.60">
    <property type="match status" value="1"/>
</dbReference>
<dbReference type="SUPFAM" id="SSF49723">
    <property type="entry name" value="Lipase/lipooxygenase domain (PLAT/LH2 domain)"/>
    <property type="match status" value="1"/>
</dbReference>
<comment type="cofactor">
    <cofactor evidence="1 13">
        <name>Fe cation</name>
        <dbReference type="ChEBI" id="CHEBI:24875"/>
    </cofactor>
</comment>
<dbReference type="Pfam" id="PF00305">
    <property type="entry name" value="Lipoxygenase"/>
    <property type="match status" value="1"/>
</dbReference>
<evidence type="ECO:0000313" key="17">
    <source>
        <dbReference type="EMBL" id="KAA8545127.1"/>
    </source>
</evidence>
<evidence type="ECO:0000256" key="2">
    <source>
        <dbReference type="ARBA" id="ARBA00009419"/>
    </source>
</evidence>
<evidence type="ECO:0000256" key="3">
    <source>
        <dbReference type="ARBA" id="ARBA00022516"/>
    </source>
</evidence>
<keyword evidence="5 14" id="KW-0925">Oxylipin biosynthesis</keyword>
<dbReference type="CDD" id="cd01751">
    <property type="entry name" value="PLAT_LH2"/>
    <property type="match status" value="1"/>
</dbReference>
<sequence>MDSITGENGDERMEYEMGESKKIKGRVVLMKKNFLDSNDIKASVVDRVDELLGNKVSLELISAVNGDPKAKELRGKLGKPAYLEDWITKITPLTANDSEFYVTFDWDEEIGVPGAFIIKNFHHNEFYLKTLTLEDVPCHGQIHFICNSWVYPVKYYKKDRIFFTNQTYLPSETPAPLRRYREEELVNLRGDGTGKLEEWDRIYDYAYYNDLGEPAKGSKYVCPILGGSAEFPYPRRGRTGRPPAETDPRYESRLPLLKSLNIYVPRDERFSHLKMSDLVAYGLKSIFQFLLPEFRAQFDKTPSEFDSLEDILDLYEGGIKLPDFPFLNNIRKEIPLETVKELLRTDGERPLKFPMPQVIKEDKSAWRTDEEFAREMLAGLNPVVICRLQEFPPTSKLDPKVYGNQTSSMTEEHITSNLDGLTIDKAIKNGKLFILDHHDALMPYLNRINATSTKIYATRTLLFLNKDGTLKPLAIELSLPNPEGGQFGAVSKVYTPAQHGREGTIWQLAKAYVAVNDSGYHQLICHWLNTHATMEPFVIATNRQLSVLHPIYKLLHPHFRDTMNINALSRQALLNSGGLLEKTVFQEKYAMEMSAVIYKDWVFPQQALPADLIKRGMAVEDSNSPHGLRLLIEDYPYAADGLEIWSAIKKWVEDYCSFYYKSDNMVQKDSELQSWWKELREKGHGDKKDEPWWPVMQTCKELIDSCTIIIWVASALHAAVNFGQYPYGGYPPNRPAMSRRFLPEPGTPEYDELELNPEKAFLKTITAQLQSILGISLVEILSRHSSDEIFLGQRDTPEWTTDKEPMKSFEDFGEKLAEIEERIMKMNSNSKWKNRAGPAKMPYTLLYPTSEVGLTGKGIPNSISI</sequence>
<dbReference type="SMART" id="SM00308">
    <property type="entry name" value="LH2"/>
    <property type="match status" value="1"/>
</dbReference>
<keyword evidence="9 13" id="KW-0408">Iron</keyword>
<evidence type="ECO:0000256" key="5">
    <source>
        <dbReference type="ARBA" id="ARBA00022767"/>
    </source>
</evidence>
<reference evidence="17 18" key="1">
    <citation type="submission" date="2019-09" db="EMBL/GenBank/DDBJ databases">
        <title>A chromosome-level genome assembly of the Chinese tupelo Nyssa sinensis.</title>
        <authorList>
            <person name="Yang X."/>
            <person name="Kang M."/>
            <person name="Yang Y."/>
            <person name="Xiong H."/>
            <person name="Wang M."/>
            <person name="Zhang Z."/>
            <person name="Wang Z."/>
            <person name="Wu H."/>
            <person name="Ma T."/>
            <person name="Liu J."/>
            <person name="Xi Z."/>
        </authorList>
    </citation>
    <scope>NUCLEOTIDE SEQUENCE [LARGE SCALE GENOMIC DNA]</scope>
    <source>
        <strain evidence="17">J267</strain>
        <tissue evidence="17">Leaf</tissue>
    </source>
</reference>
<evidence type="ECO:0000256" key="9">
    <source>
        <dbReference type="ARBA" id="ARBA00023004"/>
    </source>
</evidence>
<feature type="domain" description="Lipoxygenase" evidence="16">
    <location>
        <begin position="167"/>
        <end position="865"/>
    </location>
</feature>
<dbReference type="InterPro" id="IPR001246">
    <property type="entry name" value="LipOase_plant"/>
</dbReference>
<keyword evidence="11 14" id="KW-0275">Fatty acid biosynthesis</keyword>
<dbReference type="OrthoDB" id="407298at2759"/>
<evidence type="ECO:0000256" key="12">
    <source>
        <dbReference type="PROSITE-ProRule" id="PRU00152"/>
    </source>
</evidence>
<dbReference type="PROSITE" id="PS00711">
    <property type="entry name" value="LIPOXYGENASE_1"/>
    <property type="match status" value="1"/>
</dbReference>
<dbReference type="InterPro" id="IPR042057">
    <property type="entry name" value="Lipoxy_PLAT/LH2"/>
</dbReference>
<dbReference type="EC" id="1.13.11.-" evidence="14"/>
<keyword evidence="6" id="KW-0276">Fatty acid metabolism</keyword>
<dbReference type="GO" id="GO:0046872">
    <property type="term" value="F:metal ion binding"/>
    <property type="evidence" value="ECO:0007669"/>
    <property type="project" value="UniProtKB-UniRule"/>
</dbReference>
<dbReference type="Proteomes" id="UP000325577">
    <property type="component" value="Linkage Group LG10"/>
</dbReference>
<dbReference type="FunFam" id="4.10.375.10:FF:000001">
    <property type="entry name" value="Lipoxygenase"/>
    <property type="match status" value="1"/>
</dbReference>
<dbReference type="SUPFAM" id="SSF48484">
    <property type="entry name" value="Lipoxigenase"/>
    <property type="match status" value="1"/>
</dbReference>
<dbReference type="GO" id="GO:0006633">
    <property type="term" value="P:fatty acid biosynthetic process"/>
    <property type="evidence" value="ECO:0007669"/>
    <property type="project" value="UniProtKB-KW"/>
</dbReference>
<dbReference type="PROSITE" id="PS00081">
    <property type="entry name" value="LIPOXYGENASE_2"/>
    <property type="match status" value="1"/>
</dbReference>
<dbReference type="GO" id="GO:0016702">
    <property type="term" value="F:oxidoreductase activity, acting on single donors with incorporation of molecular oxygen, incorporation of two atoms of oxygen"/>
    <property type="evidence" value="ECO:0007669"/>
    <property type="project" value="InterPro"/>
</dbReference>
<organism evidence="17 18">
    <name type="scientific">Nyssa sinensis</name>
    <dbReference type="NCBI Taxonomy" id="561372"/>
    <lineage>
        <taxon>Eukaryota</taxon>
        <taxon>Viridiplantae</taxon>
        <taxon>Streptophyta</taxon>
        <taxon>Embryophyta</taxon>
        <taxon>Tracheophyta</taxon>
        <taxon>Spermatophyta</taxon>
        <taxon>Magnoliopsida</taxon>
        <taxon>eudicotyledons</taxon>
        <taxon>Gunneridae</taxon>
        <taxon>Pentapetalae</taxon>
        <taxon>asterids</taxon>
        <taxon>Cornales</taxon>
        <taxon>Nyssaceae</taxon>
        <taxon>Nyssa</taxon>
    </lineage>
</organism>
<evidence type="ECO:0000256" key="7">
    <source>
        <dbReference type="ARBA" id="ARBA00022964"/>
    </source>
</evidence>
<dbReference type="PROSITE" id="PS51393">
    <property type="entry name" value="LIPOXYGENASE_3"/>
    <property type="match status" value="1"/>
</dbReference>
<dbReference type="Gene3D" id="4.10.372.10">
    <property type="entry name" value="Lipoxygenase-1, Domain 3"/>
    <property type="match status" value="1"/>
</dbReference>
<dbReference type="InterPro" id="IPR001024">
    <property type="entry name" value="PLAT/LH2_dom"/>
</dbReference>
<dbReference type="PROSITE" id="PS50095">
    <property type="entry name" value="PLAT"/>
    <property type="match status" value="1"/>
</dbReference>
<keyword evidence="8 13" id="KW-0560">Oxidoreductase</keyword>
<keyword evidence="3 14" id="KW-0444">Lipid biosynthesis</keyword>
<dbReference type="InterPro" id="IPR020834">
    <property type="entry name" value="LipOase_CS"/>
</dbReference>
<feature type="domain" description="PLAT" evidence="15">
    <location>
        <begin position="36"/>
        <end position="164"/>
    </location>
</feature>
<evidence type="ECO:0000259" key="15">
    <source>
        <dbReference type="PROSITE" id="PS50095"/>
    </source>
</evidence>
<dbReference type="PRINTS" id="PR00468">
    <property type="entry name" value="PLTLPOXGNASE"/>
</dbReference>
<evidence type="ECO:0000313" key="18">
    <source>
        <dbReference type="Proteomes" id="UP000325577"/>
    </source>
</evidence>
<dbReference type="InterPro" id="IPR027433">
    <property type="entry name" value="Lipoxygenase_dom_3"/>
</dbReference>
<dbReference type="UniPathway" id="UPA00382"/>
<evidence type="ECO:0000256" key="4">
    <source>
        <dbReference type="ARBA" id="ARBA00022723"/>
    </source>
</evidence>
<evidence type="ECO:0000256" key="13">
    <source>
        <dbReference type="RuleBase" id="RU003974"/>
    </source>
</evidence>
<dbReference type="GO" id="GO:0031408">
    <property type="term" value="P:oxylipin biosynthetic process"/>
    <property type="evidence" value="ECO:0007669"/>
    <property type="project" value="UniProtKB-UniRule"/>
</dbReference>
<comment type="pathway">
    <text evidence="14">Lipid metabolism; oxylipin biosynthesis.</text>
</comment>
<dbReference type="AlphaFoldDB" id="A0A5J5BTM8"/>
<dbReference type="InterPro" id="IPR000907">
    <property type="entry name" value="LipOase"/>
</dbReference>
<dbReference type="InterPro" id="IPR036226">
    <property type="entry name" value="LipOase_C_sf"/>
</dbReference>
<dbReference type="Pfam" id="PF01477">
    <property type="entry name" value="PLAT"/>
    <property type="match status" value="1"/>
</dbReference>
<protein>
    <recommendedName>
        <fullName evidence="14">Lipoxygenase</fullName>
        <ecNumber evidence="14">1.13.11.-</ecNumber>
    </recommendedName>
</protein>
<evidence type="ECO:0000256" key="11">
    <source>
        <dbReference type="ARBA" id="ARBA00023160"/>
    </source>
</evidence>
<dbReference type="FunFam" id="1.20.245.10:FF:000002">
    <property type="entry name" value="Lipoxygenase"/>
    <property type="match status" value="1"/>
</dbReference>
<dbReference type="Gene3D" id="2.60.60.20">
    <property type="entry name" value="PLAT/LH2 domain"/>
    <property type="match status" value="1"/>
</dbReference>
<dbReference type="PRINTS" id="PR00087">
    <property type="entry name" value="LIPOXYGENASE"/>
</dbReference>
<comment type="similarity">
    <text evidence="2 13">Belongs to the lipoxygenase family.</text>
</comment>
<evidence type="ECO:0000259" key="16">
    <source>
        <dbReference type="PROSITE" id="PS51393"/>
    </source>
</evidence>
<keyword evidence="18" id="KW-1185">Reference proteome</keyword>
<dbReference type="InterPro" id="IPR020833">
    <property type="entry name" value="LipOase_Fe_BS"/>
</dbReference>
<dbReference type="FunFam" id="4.10.372.10:FF:000001">
    <property type="entry name" value="Lipoxygenase"/>
    <property type="match status" value="1"/>
</dbReference>
<dbReference type="GO" id="GO:0034440">
    <property type="term" value="P:lipid oxidation"/>
    <property type="evidence" value="ECO:0007669"/>
    <property type="project" value="InterPro"/>
</dbReference>
<dbReference type="Gene3D" id="4.10.375.10">
    <property type="entry name" value="Lipoxygenase-1, Domain 2"/>
    <property type="match status" value="1"/>
</dbReference>
<evidence type="ECO:0000256" key="10">
    <source>
        <dbReference type="ARBA" id="ARBA00023098"/>
    </source>
</evidence>
<evidence type="ECO:0000256" key="8">
    <source>
        <dbReference type="ARBA" id="ARBA00023002"/>
    </source>
</evidence>
<keyword evidence="10" id="KW-0443">Lipid metabolism</keyword>
<dbReference type="InterPro" id="IPR013819">
    <property type="entry name" value="LipOase_C"/>
</dbReference>
<keyword evidence="7 13" id="KW-0223">Dioxygenase</keyword>
<comment type="function">
    <text evidence="14">Plant lipoxygenase may be involved in a number of diverse aspects of plant physiology including growth and development, pest resistance, and senescence or responses to wounding.</text>
</comment>
<evidence type="ECO:0000256" key="14">
    <source>
        <dbReference type="RuleBase" id="RU003975"/>
    </source>
</evidence>
<evidence type="ECO:0000256" key="6">
    <source>
        <dbReference type="ARBA" id="ARBA00022832"/>
    </source>
</evidence>
<accession>A0A5J5BTM8</accession>
<proteinExistence type="inferred from homology"/>
<dbReference type="InterPro" id="IPR036392">
    <property type="entry name" value="PLAT/LH2_dom_sf"/>
</dbReference>
<name>A0A5J5BTM8_9ASTE</name>
<keyword evidence="4 13" id="KW-0479">Metal-binding</keyword>
<dbReference type="EMBL" id="CM018033">
    <property type="protein sequence ID" value="KAA8545127.1"/>
    <property type="molecule type" value="Genomic_DNA"/>
</dbReference>
<dbReference type="FunFam" id="3.10.450.60:FF:000002">
    <property type="entry name" value="Lipoxygenase"/>
    <property type="match status" value="1"/>
</dbReference>
<dbReference type="Gene3D" id="1.20.245.10">
    <property type="entry name" value="Lipoxygenase-1, Domain 5"/>
    <property type="match status" value="1"/>
</dbReference>
<gene>
    <name evidence="17" type="ORF">F0562_019984</name>
</gene>
<dbReference type="PANTHER" id="PTHR11771">
    <property type="entry name" value="LIPOXYGENASE"/>
    <property type="match status" value="1"/>
</dbReference>
<evidence type="ECO:0000256" key="1">
    <source>
        <dbReference type="ARBA" id="ARBA00001962"/>
    </source>
</evidence>